<dbReference type="Pfam" id="PF00271">
    <property type="entry name" value="Helicase_C"/>
    <property type="match status" value="1"/>
</dbReference>
<reference evidence="6" key="1">
    <citation type="journal article" date="2019" name="Int. J. Syst. Evol. Microbiol.">
        <title>The Global Catalogue of Microorganisms (GCM) 10K type strain sequencing project: providing services to taxonomists for standard genome sequencing and annotation.</title>
        <authorList>
            <consortium name="The Broad Institute Genomics Platform"/>
            <consortium name="The Broad Institute Genome Sequencing Center for Infectious Disease"/>
            <person name="Wu L."/>
            <person name="Ma J."/>
        </authorList>
    </citation>
    <scope>NUCLEOTIDE SEQUENCE [LARGE SCALE GENOMIC DNA]</scope>
    <source>
        <strain evidence="6">JCM 30331</strain>
    </source>
</reference>
<dbReference type="InterPro" id="IPR027417">
    <property type="entry name" value="P-loop_NTPase"/>
</dbReference>
<gene>
    <name evidence="5" type="ORF">GCM10008955_26380</name>
</gene>
<dbReference type="PANTHER" id="PTHR47962:SF5">
    <property type="entry name" value="ATP-DEPENDENT HELICASE LHR-RELATED"/>
    <property type="match status" value="1"/>
</dbReference>
<dbReference type="SUPFAM" id="SSF52540">
    <property type="entry name" value="P-loop containing nucleoside triphosphate hydrolases"/>
    <property type="match status" value="2"/>
</dbReference>
<dbReference type="GO" id="GO:0004386">
    <property type="term" value="F:helicase activity"/>
    <property type="evidence" value="ECO:0007669"/>
    <property type="project" value="UniProtKB-KW"/>
</dbReference>
<dbReference type="Proteomes" id="UP000647587">
    <property type="component" value="Unassembled WGS sequence"/>
</dbReference>
<accession>A0ABQ2EYA2</accession>
<feature type="domain" description="Helicase C-terminal" evidence="4">
    <location>
        <begin position="902"/>
        <end position="1049"/>
    </location>
</feature>
<protein>
    <submittedName>
        <fullName evidence="5">RNA helicase</fullName>
    </submittedName>
</protein>
<evidence type="ECO:0000313" key="6">
    <source>
        <dbReference type="Proteomes" id="UP000647587"/>
    </source>
</evidence>
<proteinExistence type="predicted"/>
<dbReference type="SUPFAM" id="SSF52980">
    <property type="entry name" value="Restriction endonuclease-like"/>
    <property type="match status" value="1"/>
</dbReference>
<dbReference type="PANTHER" id="PTHR47962">
    <property type="entry name" value="ATP-DEPENDENT HELICASE LHR-RELATED-RELATED"/>
    <property type="match status" value="1"/>
</dbReference>
<feature type="domain" description="Helicase ATP-binding" evidence="3">
    <location>
        <begin position="98"/>
        <end position="280"/>
    </location>
</feature>
<keyword evidence="2" id="KW-0067">ATP-binding</keyword>
<dbReference type="InterPro" id="IPR011545">
    <property type="entry name" value="DEAD/DEAH_box_helicase_dom"/>
</dbReference>
<dbReference type="InterPro" id="IPR001650">
    <property type="entry name" value="Helicase_C-like"/>
</dbReference>
<evidence type="ECO:0000256" key="2">
    <source>
        <dbReference type="ARBA" id="ARBA00022840"/>
    </source>
</evidence>
<dbReference type="Pfam" id="PF00270">
    <property type="entry name" value="DEAD"/>
    <property type="match status" value="1"/>
</dbReference>
<dbReference type="RefSeq" id="WP_189009512.1">
    <property type="nucleotide sequence ID" value="NZ_BMPP01000011.1"/>
</dbReference>
<keyword evidence="6" id="KW-1185">Reference proteome</keyword>
<evidence type="ECO:0000259" key="3">
    <source>
        <dbReference type="PROSITE" id="PS51192"/>
    </source>
</evidence>
<dbReference type="InterPro" id="IPR011335">
    <property type="entry name" value="Restrct_endonuc-II-like"/>
</dbReference>
<dbReference type="SMART" id="SM00487">
    <property type="entry name" value="DEXDc"/>
    <property type="match status" value="1"/>
</dbReference>
<dbReference type="InterPro" id="IPR014001">
    <property type="entry name" value="Helicase_ATP-bd"/>
</dbReference>
<dbReference type="Pfam" id="PF09369">
    <property type="entry name" value="MZB"/>
    <property type="match status" value="1"/>
</dbReference>
<dbReference type="InterPro" id="IPR052511">
    <property type="entry name" value="ATP-dep_Helicase"/>
</dbReference>
<keyword evidence="5" id="KW-0347">Helicase</keyword>
<keyword evidence="1" id="KW-0547">Nucleotide-binding</keyword>
<name>A0ABQ2EYA2_9DEIO</name>
<dbReference type="SMART" id="SM00490">
    <property type="entry name" value="HELICc"/>
    <property type="match status" value="1"/>
</dbReference>
<evidence type="ECO:0000313" key="5">
    <source>
        <dbReference type="EMBL" id="GGK31236.1"/>
    </source>
</evidence>
<evidence type="ECO:0000259" key="4">
    <source>
        <dbReference type="PROSITE" id="PS51194"/>
    </source>
</evidence>
<dbReference type="PROSITE" id="PS51192">
    <property type="entry name" value="HELICASE_ATP_BIND_1"/>
    <property type="match status" value="1"/>
</dbReference>
<organism evidence="5 6">
    <name type="scientific">Deinococcus malanensis</name>
    <dbReference type="NCBI Taxonomy" id="1706855"/>
    <lineage>
        <taxon>Bacteria</taxon>
        <taxon>Thermotogati</taxon>
        <taxon>Deinococcota</taxon>
        <taxon>Deinococci</taxon>
        <taxon>Deinococcales</taxon>
        <taxon>Deinococcaceae</taxon>
        <taxon>Deinococcus</taxon>
    </lineage>
</organism>
<dbReference type="PROSITE" id="PS51194">
    <property type="entry name" value="HELICASE_CTER"/>
    <property type="match status" value="1"/>
</dbReference>
<comment type="caution">
    <text evidence="5">The sequence shown here is derived from an EMBL/GenBank/DDBJ whole genome shotgun (WGS) entry which is preliminary data.</text>
</comment>
<dbReference type="EMBL" id="BMPP01000011">
    <property type="protein sequence ID" value="GGK31236.1"/>
    <property type="molecule type" value="Genomic_DNA"/>
</dbReference>
<keyword evidence="5" id="KW-0378">Hydrolase</keyword>
<dbReference type="Gene3D" id="3.40.50.300">
    <property type="entry name" value="P-loop containing nucleotide triphosphate hydrolases"/>
    <property type="match status" value="2"/>
</dbReference>
<evidence type="ECO:0000256" key="1">
    <source>
        <dbReference type="ARBA" id="ARBA00022741"/>
    </source>
</evidence>
<dbReference type="InterPro" id="IPR018973">
    <property type="entry name" value="MZB"/>
</dbReference>
<sequence>MNVFEFRQDVIAEYQSYVSSFVHIRDRDIREYVDRHLNDGAFWPDPLVQLNPNFLPGGSVAALVHEGLLDERCAAVFAAERGAQRAPLNLHRHQREAVELAAQGKSFVVTTGTGSGKSLTYMIPIVDRVLRQGSGRGIQAIVVYPMNALANSQREELLKFLGQDGPVTFARYTGQESREEKDAIIANPPDILLTNYMMLELILTRQDEVALLDSARDLGFLVFDELHTYRGRQGADVALLIRRLRERLGAEDAVCVGTSATMSSSPSYEERQGAVALVASKIFGVPIGPAQVIGETLEQVSHGLGDADALTRAVGAAVPGDFEAFVSDPLVTWLEEQIGLAVGSSGRLERRVPQAVAGDEGLAARLAALTGMAPAACQDAIQRRLMQGFRLRHPETGRPIFAFRLHQFISKASTVYAPLSEPPARLEHLTLRGQVYAPGTDRQLRLYPLEFCRNCGQEYYSVRRVMTRASGETFVARGGAVREESTPEDGYLFIGSPPWPQDEEDALSRLPEGWLEEKNGTWRVKTSRKKDLPQRVRVNGDGEILRDGGGLAAAFVPANFRFCLCCNVSYIGRTGTLTKLATLSSEGRSTATTLLSMAAVQGLRKSDLAPTARKVLSFTDNRQDASLQAGHFNDFVFVSSLRAGLARALQAGPLEQDTLARRVFEAMNLELASFAADPTVKYGQRDRTLKVAQDLIGYAIYTDLAEGKRLTLPNLEGVDLVRFEYPYLDEVCGDQELWERAHPALSVVRHGVVEARRRAARALLDWMRRNLAIKVPYLDRDYLSASLLNMGLIREDSALYIPPDEAQRLDTAPVVSLGTGKKGRREFEVLHLSALGSVGKYLMRPETLQWSQHVTRVDAEAILADLLVALSEFIEQVGENAYQLKGTALRWLPGEGAQAYVDELRVVRPVGSDPPRVNRFFLNLYRQPPEHFADLRGAEHTAQIRAEEREKREELFRAGLLPALFCSPTMELGVDISDLNVVHLRNVPPTPANYAQRSGRAGRSGQPALVMTYATTGNNHDQYFFRRPQLMVGGNVTTPRLELGNEALVRSHVHAIWLAETNTKLPGSLAEILNVAGEAPSLRVIGDLWGAFCDERVQVRALARARTLMESLGGDVLDTTWYSPEWLAYTVGHAAREFDRACDRWRDLYRSALSQLNLNNAVLADASKRHLQEQARRLHSEANTQLGLLRNPEGQQSDFYTYRYLASEGFLPGYNFARLPLSAFIPGRRIGKNTQDSYLSRPRFLALSEFGPNAIVYHNGTKYEAHKVIVPARGETSELPVVSAQRCEACGYLHQGSQGEARDVCESCEARLAPAHPNLFRMTSVATRRRERIGSDEEERQRVGFEVKSGLRFASRGGVAARLPAEARSRDETPVLRLTYGDGATLWRINYGWRNRSNPHELGFLFDPETSQWLSATTLQQKQTAAAGREITVQRVIPYVEDTRNVLLVEPQVPGDAATLITLTSALKNAIQLTYQLEDSELAAEVLPDAKDPRQILFYEASEGGAGVLQDLVLREGALGQVARRALEQLHFDPDTGKDLHRAPHAREDCVAACYDCLMTYSNQTWHEQLDRFQVRDALLALTTSRVKLPQEAQGGHLDTLRAACGSSLEREWLDFLVESGLRLPSHAQQLVPDHFARPDFTYAEQTAVVFIDGPVHAQAHVRERDARIRDDLDLAGYTVVTFTHDTATWPELARRYAFIFGEG</sequence>